<evidence type="ECO:0000313" key="1">
    <source>
        <dbReference type="EMBL" id="EFR00768.1"/>
    </source>
</evidence>
<dbReference type="HOGENOM" id="CLU_093551_0_0_1"/>
<evidence type="ECO:0000313" key="2">
    <source>
        <dbReference type="Proteomes" id="UP000002669"/>
    </source>
</evidence>
<dbReference type="GeneID" id="10028881"/>
<sequence>MSELLDVPFGLLSFDQFVAENWDPASSLSKHEQKRVLVEKRIGLGKYNRNASIYEGDDYPHADEFDNPTSIFDNREDFTLLYEDEDKDKAGDEVEDGLYVAPADIVPRFLLHILMRYPSILDGESDSPRRHKPCPGYLRDGELDKDQVLLVLVADREILPFRIKDKASWVVQQLANWSDSQQLAEGLLEETLEELYVRGGDGWASNEPVN</sequence>
<dbReference type="eggNOG" id="ENOG502SRM1">
    <property type="taxonomic scope" value="Eukaryota"/>
</dbReference>
<accession>E4UTW2</accession>
<keyword evidence="2" id="KW-1185">Reference proteome</keyword>
<dbReference type="AlphaFoldDB" id="E4UTW2"/>
<dbReference type="InParanoid" id="E4UTW2"/>
<dbReference type="OrthoDB" id="4364812at2759"/>
<dbReference type="OMA" id="CICEEFV"/>
<organism evidence="2">
    <name type="scientific">Arthroderma gypseum (strain ATCC MYA-4604 / CBS 118893)</name>
    <name type="common">Microsporum gypseum</name>
    <dbReference type="NCBI Taxonomy" id="535722"/>
    <lineage>
        <taxon>Eukaryota</taxon>
        <taxon>Fungi</taxon>
        <taxon>Dikarya</taxon>
        <taxon>Ascomycota</taxon>
        <taxon>Pezizomycotina</taxon>
        <taxon>Eurotiomycetes</taxon>
        <taxon>Eurotiomycetidae</taxon>
        <taxon>Onygenales</taxon>
        <taxon>Arthrodermataceae</taxon>
        <taxon>Nannizzia</taxon>
    </lineage>
</organism>
<gene>
    <name evidence="1" type="ORF">MGYG_03771</name>
</gene>
<dbReference type="Proteomes" id="UP000002669">
    <property type="component" value="Unassembled WGS sequence"/>
</dbReference>
<proteinExistence type="predicted"/>
<protein>
    <submittedName>
        <fullName evidence="1">Uncharacterized protein</fullName>
    </submittedName>
</protein>
<name>E4UTW2_ARTGP</name>
<dbReference type="RefSeq" id="XP_003173598.1">
    <property type="nucleotide sequence ID" value="XM_003173550.1"/>
</dbReference>
<dbReference type="EMBL" id="DS989824">
    <property type="protein sequence ID" value="EFR00768.1"/>
    <property type="molecule type" value="Genomic_DNA"/>
</dbReference>
<reference evidence="2" key="1">
    <citation type="journal article" date="2012" name="MBio">
        <title>Comparative genome analysis of Trichophyton rubrum and related dermatophytes reveals candidate genes involved in infection.</title>
        <authorList>
            <person name="Martinez D.A."/>
            <person name="Oliver B.G."/>
            <person name="Graeser Y."/>
            <person name="Goldberg J.M."/>
            <person name="Li W."/>
            <person name="Martinez-Rossi N.M."/>
            <person name="Monod M."/>
            <person name="Shelest E."/>
            <person name="Barton R.C."/>
            <person name="Birch E."/>
            <person name="Brakhage A.A."/>
            <person name="Chen Z."/>
            <person name="Gurr S.J."/>
            <person name="Heiman D."/>
            <person name="Heitman J."/>
            <person name="Kosti I."/>
            <person name="Rossi A."/>
            <person name="Saif S."/>
            <person name="Samalova M."/>
            <person name="Saunders C.W."/>
            <person name="Shea T."/>
            <person name="Summerbell R.C."/>
            <person name="Xu J."/>
            <person name="Young S."/>
            <person name="Zeng Q."/>
            <person name="Birren B.W."/>
            <person name="Cuomo C.A."/>
            <person name="White T.C."/>
        </authorList>
    </citation>
    <scope>NUCLEOTIDE SEQUENCE [LARGE SCALE GENOMIC DNA]</scope>
    <source>
        <strain evidence="2">ATCC MYA-4604 / CBS 118893</strain>
    </source>
</reference>
<dbReference type="VEuPathDB" id="FungiDB:MGYG_03771"/>